<dbReference type="EMBL" id="FNSL01000001">
    <property type="protein sequence ID" value="SEB93307.1"/>
    <property type="molecule type" value="Genomic_DNA"/>
</dbReference>
<evidence type="ECO:0000256" key="7">
    <source>
        <dbReference type="ARBA" id="ARBA00023114"/>
    </source>
</evidence>
<protein>
    <recommendedName>
        <fullName evidence="10">Porin</fullName>
    </recommendedName>
</protein>
<sequence>MKLKSLLIGSAALAAAATGAKAADPIVVPEPEPMEYVRVCDVYGAGFFYIPGTETCLKISGMVRYQIGYSDGDFGDSEGWDKYARGELNIDARSETEYGTLGAWIKFRGTSGNTGALPTVGLNDGDAYSHGVTSSGVNLQQAVISLGGLSMGMSDSIWDTGLHGEQDRGFFPYSRVHFIGYNFAAGNGVTFAVMLEEADDNYDWTPNVVGKVGIAQGWGSADLYAAYDATAEEFAIKGIVKANLTDRFFIQALAQYESGVSFYSANPFDGIATVTYGGVAVMPGAEWSLAGVIGFKATPKLTASIGAAYYSEVGHNVVFTDTDAWNVGTTIDYEIVENFNAKLAVNYTQFDTPAGDADQFHGFLRFQRDF</sequence>
<accession>A0A1H4NDQ8</accession>
<proteinExistence type="inferred from homology"/>
<evidence type="ECO:0000256" key="1">
    <source>
        <dbReference type="ARBA" id="ARBA00009521"/>
    </source>
</evidence>
<comment type="domain">
    <text evidence="10">Consists of 16-stranded beta-barrel sheets, with large surface-exposed loops, that form a transmembrane pore at the center of each barrel. The pore is partially ocluded by a peptide loop that folds into the pore lumen.</text>
</comment>
<dbReference type="GO" id="GO:0015288">
    <property type="term" value="F:porin activity"/>
    <property type="evidence" value="ECO:0007669"/>
    <property type="project" value="UniProtKB-KW"/>
</dbReference>
<dbReference type="InterPro" id="IPR003684">
    <property type="entry name" value="Porin_alphabac"/>
</dbReference>
<keyword evidence="9 10" id="KW-0998">Cell outer membrane</keyword>
<comment type="function">
    <text evidence="10">Forms passive diffusion pores that allow small molecular weight hydrophilic materials across the outer membrane.</text>
</comment>
<evidence type="ECO:0000256" key="2">
    <source>
        <dbReference type="ARBA" id="ARBA00022448"/>
    </source>
</evidence>
<dbReference type="SUPFAM" id="SSF56935">
    <property type="entry name" value="Porins"/>
    <property type="match status" value="1"/>
</dbReference>
<keyword evidence="4 10" id="KW-0812">Transmembrane</keyword>
<keyword evidence="7 10" id="KW-0626">Porin</keyword>
<dbReference type="GO" id="GO:0046930">
    <property type="term" value="C:pore complex"/>
    <property type="evidence" value="ECO:0007669"/>
    <property type="project" value="UniProtKB-KW"/>
</dbReference>
<evidence type="ECO:0000256" key="5">
    <source>
        <dbReference type="ARBA" id="ARBA00022729"/>
    </source>
</evidence>
<evidence type="ECO:0000256" key="3">
    <source>
        <dbReference type="ARBA" id="ARBA00022452"/>
    </source>
</evidence>
<dbReference type="Proteomes" id="UP000199064">
    <property type="component" value="Unassembled WGS sequence"/>
</dbReference>
<gene>
    <name evidence="11" type="ORF">SAMN05216452_3731</name>
</gene>
<dbReference type="Pfam" id="PF02530">
    <property type="entry name" value="Porin_2"/>
    <property type="match status" value="1"/>
</dbReference>
<dbReference type="GO" id="GO:0006811">
    <property type="term" value="P:monoatomic ion transport"/>
    <property type="evidence" value="ECO:0007669"/>
    <property type="project" value="UniProtKB-KW"/>
</dbReference>
<keyword evidence="6 10" id="KW-0406">Ion transport</keyword>
<evidence type="ECO:0000256" key="8">
    <source>
        <dbReference type="ARBA" id="ARBA00023136"/>
    </source>
</evidence>
<comment type="similarity">
    <text evidence="1 10">Belongs to the alphaproteobacteria porin family.</text>
</comment>
<evidence type="ECO:0000256" key="10">
    <source>
        <dbReference type="RuleBase" id="RU364005"/>
    </source>
</evidence>
<feature type="signal peptide" evidence="10">
    <location>
        <begin position="1"/>
        <end position="22"/>
    </location>
</feature>
<evidence type="ECO:0000313" key="11">
    <source>
        <dbReference type="EMBL" id="SEB93307.1"/>
    </source>
</evidence>
<evidence type="ECO:0000256" key="9">
    <source>
        <dbReference type="ARBA" id="ARBA00023237"/>
    </source>
</evidence>
<keyword evidence="3 10" id="KW-1134">Transmembrane beta strand</keyword>
<keyword evidence="12" id="KW-1185">Reference proteome</keyword>
<evidence type="ECO:0000256" key="6">
    <source>
        <dbReference type="ARBA" id="ARBA00023065"/>
    </source>
</evidence>
<keyword evidence="8 10" id="KW-0472">Membrane</keyword>
<comment type="subcellular location">
    <subcellularLocation>
        <location evidence="10">Cell outer membrane</location>
        <topology evidence="10">Multi-pass membrane protein</topology>
    </subcellularLocation>
</comment>
<reference evidence="12" key="1">
    <citation type="submission" date="2016-10" db="EMBL/GenBank/DDBJ databases">
        <authorList>
            <person name="Varghese N."/>
            <person name="Submissions S."/>
        </authorList>
    </citation>
    <scope>NUCLEOTIDE SEQUENCE [LARGE SCALE GENOMIC DNA]</scope>
    <source>
        <strain evidence="12">ES.061</strain>
    </source>
</reference>
<keyword evidence="2 10" id="KW-0813">Transport</keyword>
<name>A0A1H4NDQ8_9HYPH</name>
<dbReference type="AlphaFoldDB" id="A0A1H4NDQ8"/>
<feature type="chain" id="PRO_5011328429" description="Porin" evidence="10">
    <location>
        <begin position="23"/>
        <end position="370"/>
    </location>
</feature>
<dbReference type="GO" id="GO:0009279">
    <property type="term" value="C:cell outer membrane"/>
    <property type="evidence" value="ECO:0007669"/>
    <property type="project" value="UniProtKB-SubCell"/>
</dbReference>
<dbReference type="RefSeq" id="WP_007008474.1">
    <property type="nucleotide sequence ID" value="NZ_FNSL01000001.1"/>
</dbReference>
<evidence type="ECO:0000256" key="4">
    <source>
        <dbReference type="ARBA" id="ARBA00022692"/>
    </source>
</evidence>
<evidence type="ECO:0000313" key="12">
    <source>
        <dbReference type="Proteomes" id="UP000199064"/>
    </source>
</evidence>
<organism evidence="11 12">
    <name type="scientific">Nitratireductor aquibiodomus</name>
    <dbReference type="NCBI Taxonomy" id="204799"/>
    <lineage>
        <taxon>Bacteria</taxon>
        <taxon>Pseudomonadati</taxon>
        <taxon>Pseudomonadota</taxon>
        <taxon>Alphaproteobacteria</taxon>
        <taxon>Hyphomicrobiales</taxon>
        <taxon>Phyllobacteriaceae</taxon>
        <taxon>Nitratireductor</taxon>
    </lineage>
</organism>
<keyword evidence="5 10" id="KW-0732">Signal</keyword>